<dbReference type="InterPro" id="IPR006099">
    <property type="entry name" value="MeMalonylCoA_mutase_a/b_cat"/>
</dbReference>
<evidence type="ECO:0000313" key="7">
    <source>
        <dbReference type="EMBL" id="BAM90912.1"/>
    </source>
</evidence>
<dbReference type="Proteomes" id="UP000011841">
    <property type="component" value="Chromosome"/>
</dbReference>
<dbReference type="PANTHER" id="PTHR48101">
    <property type="entry name" value="METHYLMALONYL-COA MUTASE, MITOCHONDRIAL-RELATED"/>
    <property type="match status" value="1"/>
</dbReference>
<reference evidence="7 8" key="1">
    <citation type="journal article" date="2013" name="Appl. Environ. Microbiol.">
        <title>Genome analysis suggests that the soil oligotrophic bacterium Agromonas oligotrophica (Bradyrhizobium oligotrophicum) is a nitrogen-fixing symbiont of Aeschynomene indica.</title>
        <authorList>
            <person name="Okubo T."/>
            <person name="Fukushima S."/>
            <person name="Itakura M."/>
            <person name="Oshima K."/>
            <person name="Longtonglang A."/>
            <person name="Teaumroong N."/>
            <person name="Mitsui H."/>
            <person name="Hattori M."/>
            <person name="Hattori R."/>
            <person name="Hattori T."/>
            <person name="Minamisawa K."/>
        </authorList>
    </citation>
    <scope>NUCLEOTIDE SEQUENCE [LARGE SCALE GENOMIC DNA]</scope>
    <source>
        <strain evidence="7 8">S58</strain>
    </source>
</reference>
<accession>M4ZB33</accession>
<dbReference type="CDD" id="cd03677">
    <property type="entry name" value="MM_CoA_mutase_beta"/>
    <property type="match status" value="1"/>
</dbReference>
<dbReference type="InterPro" id="IPR016176">
    <property type="entry name" value="Cbl-dep_enz_cat"/>
</dbReference>
<evidence type="ECO:0000256" key="3">
    <source>
        <dbReference type="ARBA" id="ARBA00022628"/>
    </source>
</evidence>
<dbReference type="Pfam" id="PF01642">
    <property type="entry name" value="MM_CoA_mutase"/>
    <property type="match status" value="1"/>
</dbReference>
<dbReference type="InterPro" id="IPR036724">
    <property type="entry name" value="Cobalamin-bd_sf"/>
</dbReference>
<dbReference type="GO" id="GO:0031419">
    <property type="term" value="F:cobalamin binding"/>
    <property type="evidence" value="ECO:0007669"/>
    <property type="project" value="UniProtKB-KW"/>
</dbReference>
<evidence type="ECO:0000259" key="6">
    <source>
        <dbReference type="Pfam" id="PF01642"/>
    </source>
</evidence>
<dbReference type="HOGENOM" id="CLU_009523_6_0_5"/>
<comment type="similarity">
    <text evidence="2">Belongs to the methylmalonyl-CoA mutase family.</text>
</comment>
<protein>
    <submittedName>
        <fullName evidence="7">Methylmalonyl-CoA mutase small subunit</fullName>
    </submittedName>
</protein>
<dbReference type="PANTHER" id="PTHR48101:SF4">
    <property type="entry name" value="METHYLMALONYL-COA MUTASE, MITOCHONDRIAL"/>
    <property type="match status" value="1"/>
</dbReference>
<dbReference type="GeneID" id="301818700"/>
<keyword evidence="3" id="KW-0846">Cobalamin</keyword>
<keyword evidence="8" id="KW-1185">Reference proteome</keyword>
<keyword evidence="5" id="KW-0170">Cobalt</keyword>
<dbReference type="Gene3D" id="3.40.50.280">
    <property type="entry name" value="Cobalamin-binding domain"/>
    <property type="match status" value="1"/>
</dbReference>
<dbReference type="GO" id="GO:0046872">
    <property type="term" value="F:metal ion binding"/>
    <property type="evidence" value="ECO:0007669"/>
    <property type="project" value="InterPro"/>
</dbReference>
<gene>
    <name evidence="7" type="ORF">S58_49330</name>
</gene>
<dbReference type="AlphaFoldDB" id="M4ZB33"/>
<dbReference type="EMBL" id="AP012603">
    <property type="protein sequence ID" value="BAM90912.1"/>
    <property type="molecule type" value="Genomic_DNA"/>
</dbReference>
<dbReference type="RefSeq" id="WP_015668002.1">
    <property type="nucleotide sequence ID" value="NC_020453.1"/>
</dbReference>
<evidence type="ECO:0000256" key="2">
    <source>
        <dbReference type="ARBA" id="ARBA00008465"/>
    </source>
</evidence>
<dbReference type="OrthoDB" id="9762378at2"/>
<proteinExistence type="inferred from homology"/>
<dbReference type="STRING" id="1245469.S58_49330"/>
<evidence type="ECO:0000256" key="4">
    <source>
        <dbReference type="ARBA" id="ARBA00023235"/>
    </source>
</evidence>
<dbReference type="KEGG" id="aol:S58_49330"/>
<dbReference type="SUPFAM" id="SSF52242">
    <property type="entry name" value="Cobalamin (vitamin B12)-binding domain"/>
    <property type="match status" value="1"/>
</dbReference>
<feature type="domain" description="Methylmalonyl-CoA mutase alpha/beta chain catalytic" evidence="6">
    <location>
        <begin position="69"/>
        <end position="453"/>
    </location>
</feature>
<dbReference type="GO" id="GO:0016866">
    <property type="term" value="F:intramolecular transferase activity"/>
    <property type="evidence" value="ECO:0007669"/>
    <property type="project" value="InterPro"/>
</dbReference>
<dbReference type="SUPFAM" id="SSF51703">
    <property type="entry name" value="Cobalamin (vitamin B12)-dependent enzymes"/>
    <property type="match status" value="1"/>
</dbReference>
<evidence type="ECO:0000256" key="5">
    <source>
        <dbReference type="ARBA" id="ARBA00023285"/>
    </source>
</evidence>
<evidence type="ECO:0000313" key="8">
    <source>
        <dbReference type="Proteomes" id="UP000011841"/>
    </source>
</evidence>
<sequence length="627" mass="64744">MTTETDNLRFAADFAPASEADWRKLVDGVLKGAAFERLVGKTYDGLEIQPIYPRAKDAAPVAGRAPAAAWQVMQRVDHPDPAKANTQALLDLENGATGLTLVFAGSNAAHGFGLAADKDALARALDGVHLDAAIAIELQLGESSVAAASLLADDVRQRGFKPSACDIRFGLDPIGDAASRGASAHDASTLGGNSGALVKQLHGAGFKGPFLAADGRVVHDSGGSEAQELAFVLASAVAYLRALEASSIALDTARELIYARLAADTDQFLSLAKFRSLRRLWARVEEACGLAPKPLFISGETAWRMLTRRDPYVNMLRATIATFAAGLGGANAVTVLPHTAALGLPDTFARRVARNTQLVLLEESNLARVADPAAGAGGLEALTSALCTSAWALFQEIEKAGGIVAALQAGLIQSKVAAVRQARDANIARRRDVLTGASEFPNLGEAEVAVEAVAPLAAPAIANAALTFAPLAPIRLADGFEQLRDRSDGLLKRKGQRPSVFLANLGTAADFTARATFARSFFEAGGIAAVEGQVDGQGASDPAALAQAFAASGAAIVCLCSSDKVYAEAAVPAARALQAAGARHIYLAGRGGEHEAALRDAGVGSFVFAGGDALKTLADAYAHLESA</sequence>
<dbReference type="PATRIC" id="fig|1245469.3.peg.5049"/>
<organism evidence="7 8">
    <name type="scientific">Bradyrhizobium oligotrophicum S58</name>
    <dbReference type="NCBI Taxonomy" id="1245469"/>
    <lineage>
        <taxon>Bacteria</taxon>
        <taxon>Pseudomonadati</taxon>
        <taxon>Pseudomonadota</taxon>
        <taxon>Alphaproteobacteria</taxon>
        <taxon>Hyphomicrobiales</taxon>
        <taxon>Nitrobacteraceae</taxon>
        <taxon>Bradyrhizobium</taxon>
    </lineage>
</organism>
<evidence type="ECO:0000256" key="1">
    <source>
        <dbReference type="ARBA" id="ARBA00001922"/>
    </source>
</evidence>
<name>M4ZB33_9BRAD</name>
<dbReference type="Gene3D" id="3.20.20.240">
    <property type="entry name" value="Methylmalonyl-CoA mutase"/>
    <property type="match status" value="1"/>
</dbReference>
<comment type="cofactor">
    <cofactor evidence="1">
        <name>adenosylcob(III)alamin</name>
        <dbReference type="ChEBI" id="CHEBI:18408"/>
    </cofactor>
</comment>
<dbReference type="eggNOG" id="COG1884">
    <property type="taxonomic scope" value="Bacteria"/>
</dbReference>
<keyword evidence="4" id="KW-0413">Isomerase</keyword>